<keyword evidence="12" id="KW-1185">Reference proteome</keyword>
<dbReference type="GeneID" id="100159848"/>
<evidence type="ECO:0000256" key="4">
    <source>
        <dbReference type="ARBA" id="ARBA00022771"/>
    </source>
</evidence>
<dbReference type="RefSeq" id="XP_016660442.1">
    <property type="nucleotide sequence ID" value="XM_016804953.2"/>
</dbReference>
<keyword evidence="4 7" id="KW-0863">Zinc-finger</keyword>
<keyword evidence="6" id="KW-0539">Nucleus</keyword>
<evidence type="ECO:0000256" key="2">
    <source>
        <dbReference type="ARBA" id="ARBA00022723"/>
    </source>
</evidence>
<dbReference type="GO" id="GO:0000785">
    <property type="term" value="C:chromatin"/>
    <property type="evidence" value="ECO:0007669"/>
    <property type="project" value="UniProtKB-ARBA"/>
</dbReference>
<dbReference type="PROSITE" id="PS50835">
    <property type="entry name" value="IG_LIKE"/>
    <property type="match status" value="1"/>
</dbReference>
<dbReference type="InterPro" id="IPR003599">
    <property type="entry name" value="Ig_sub"/>
</dbReference>
<dbReference type="GO" id="GO:0005634">
    <property type="term" value="C:nucleus"/>
    <property type="evidence" value="ECO:0007669"/>
    <property type="project" value="UniProtKB-SubCell"/>
</dbReference>
<dbReference type="InterPro" id="IPR003598">
    <property type="entry name" value="Ig_sub2"/>
</dbReference>
<dbReference type="EnsemblMetazoa" id="XM_016804953.2">
    <property type="protein sequence ID" value="XP_016660442.1"/>
    <property type="gene ID" value="LOC100159848"/>
</dbReference>
<dbReference type="PROSITE" id="PS50157">
    <property type="entry name" value="ZINC_FINGER_C2H2_2"/>
    <property type="match status" value="7"/>
</dbReference>
<dbReference type="GO" id="GO:0003682">
    <property type="term" value="F:chromatin binding"/>
    <property type="evidence" value="ECO:0007669"/>
    <property type="project" value="UniProtKB-ARBA"/>
</dbReference>
<feature type="domain" description="C2H2-type" evidence="9">
    <location>
        <begin position="319"/>
        <end position="346"/>
    </location>
</feature>
<feature type="domain" description="C2H2-type" evidence="9">
    <location>
        <begin position="376"/>
        <end position="404"/>
    </location>
</feature>
<feature type="domain" description="C2H2-type" evidence="9">
    <location>
        <begin position="263"/>
        <end position="290"/>
    </location>
</feature>
<dbReference type="SUPFAM" id="SSF48726">
    <property type="entry name" value="Immunoglobulin"/>
    <property type="match status" value="1"/>
</dbReference>
<keyword evidence="3" id="KW-0677">Repeat</keyword>
<dbReference type="SUPFAM" id="SSF57667">
    <property type="entry name" value="beta-beta-alpha zinc fingers"/>
    <property type="match status" value="3"/>
</dbReference>
<evidence type="ECO:0000256" key="1">
    <source>
        <dbReference type="ARBA" id="ARBA00004123"/>
    </source>
</evidence>
<keyword evidence="2" id="KW-0479">Metal-binding</keyword>
<dbReference type="SMART" id="SM00409">
    <property type="entry name" value="IG"/>
    <property type="match status" value="1"/>
</dbReference>
<dbReference type="FunFam" id="3.30.160.60:FF:000690">
    <property type="entry name" value="Zinc finger protein 354C"/>
    <property type="match status" value="1"/>
</dbReference>
<dbReference type="Pfam" id="PF13912">
    <property type="entry name" value="zf-C2H2_6"/>
    <property type="match status" value="1"/>
</dbReference>
<organism evidence="11 12">
    <name type="scientific">Acyrthosiphon pisum</name>
    <name type="common">Pea aphid</name>
    <dbReference type="NCBI Taxonomy" id="7029"/>
    <lineage>
        <taxon>Eukaryota</taxon>
        <taxon>Metazoa</taxon>
        <taxon>Ecdysozoa</taxon>
        <taxon>Arthropoda</taxon>
        <taxon>Hexapoda</taxon>
        <taxon>Insecta</taxon>
        <taxon>Pterygota</taxon>
        <taxon>Neoptera</taxon>
        <taxon>Paraneoptera</taxon>
        <taxon>Hemiptera</taxon>
        <taxon>Sternorrhyncha</taxon>
        <taxon>Aphidomorpha</taxon>
        <taxon>Aphidoidea</taxon>
        <taxon>Aphididae</taxon>
        <taxon>Macrosiphini</taxon>
        <taxon>Acyrthosiphon</taxon>
    </lineage>
</organism>
<dbReference type="Gene3D" id="3.30.160.60">
    <property type="entry name" value="Classic Zinc Finger"/>
    <property type="match status" value="6"/>
</dbReference>
<feature type="domain" description="C2H2-type" evidence="9">
    <location>
        <begin position="291"/>
        <end position="318"/>
    </location>
</feature>
<name>A0A8R2H8I3_ACYPI</name>
<protein>
    <submittedName>
        <fullName evidence="11">Uncharacterized protein</fullName>
    </submittedName>
</protein>
<dbReference type="Gene3D" id="2.60.40.10">
    <property type="entry name" value="Immunoglobulins"/>
    <property type="match status" value="1"/>
</dbReference>
<feature type="domain" description="Ig-like" evidence="10">
    <location>
        <begin position="484"/>
        <end position="592"/>
    </location>
</feature>
<evidence type="ECO:0000256" key="3">
    <source>
        <dbReference type="ARBA" id="ARBA00022737"/>
    </source>
</evidence>
<proteinExistence type="predicted"/>
<keyword evidence="8" id="KW-0472">Membrane</keyword>
<evidence type="ECO:0000313" key="12">
    <source>
        <dbReference type="Proteomes" id="UP000007819"/>
    </source>
</evidence>
<dbReference type="Pfam" id="PF00096">
    <property type="entry name" value="zf-C2H2"/>
    <property type="match status" value="3"/>
</dbReference>
<feature type="domain" description="C2H2-type" evidence="9">
    <location>
        <begin position="348"/>
        <end position="375"/>
    </location>
</feature>
<keyword evidence="5" id="KW-0862">Zinc</keyword>
<dbReference type="InterPro" id="IPR013087">
    <property type="entry name" value="Znf_C2H2_type"/>
</dbReference>
<evidence type="ECO:0000259" key="10">
    <source>
        <dbReference type="PROSITE" id="PS50835"/>
    </source>
</evidence>
<dbReference type="Pfam" id="PF13927">
    <property type="entry name" value="Ig_3"/>
    <property type="match status" value="1"/>
</dbReference>
<accession>A0A8R2H8I3</accession>
<dbReference type="SMART" id="SM00408">
    <property type="entry name" value="IGc2"/>
    <property type="match status" value="1"/>
</dbReference>
<evidence type="ECO:0000256" key="5">
    <source>
        <dbReference type="ARBA" id="ARBA00022833"/>
    </source>
</evidence>
<dbReference type="InterPro" id="IPR007110">
    <property type="entry name" value="Ig-like_dom"/>
</dbReference>
<dbReference type="FunFam" id="3.30.160.60:FF:000264">
    <property type="entry name" value="Zinc finger protein 236"/>
    <property type="match status" value="1"/>
</dbReference>
<evidence type="ECO:0000313" key="11">
    <source>
        <dbReference type="EnsemblMetazoa" id="XP_016660442.1"/>
    </source>
</evidence>
<feature type="domain" description="C2H2-type" evidence="9">
    <location>
        <begin position="207"/>
        <end position="234"/>
    </location>
</feature>
<dbReference type="OrthoDB" id="6127080at2759"/>
<evidence type="ECO:0000256" key="8">
    <source>
        <dbReference type="SAM" id="Phobius"/>
    </source>
</evidence>
<keyword evidence="8" id="KW-1133">Transmembrane helix</keyword>
<dbReference type="CDD" id="cd00096">
    <property type="entry name" value="Ig"/>
    <property type="match status" value="1"/>
</dbReference>
<sequence length="597" mass="70247">MKHFLTIYNTMSVDQSEFSIKDESHHSIKNESDIYFDTPLLSSVKEEITLHHDNGDSDHLFPIDKNINNTVQKPEIYTEENCEIKTKIDVINNLETDSCFFKKEPEDLHNSFQPYGTVQRKASDNLRLEIEYNDKTIVIKKETIGDTVFESEIVIEKSGIQSILNKEKCNTDHDSKFADLPRTIYKDLVNCNNKTYQNTSKREKHIYICDLCDLSFTSKQLLIFHMRHHFPNNDYCTNNNSKRVCSKNIKCKKLKIRKKKKIFSCPICCKQFNDQSNCRRHTINHANTNKFKCRFCLKQLTTQYNLRVHIRLHTGESPYKCDICNLTFQRNDNLSKHRKIHEVNQKTYDCKDCHKQFLYNNTLLRHVRIHQMENIYSCYHCQQSYVRKDSLIVHLRSRHTGEKLYQCHICKKDFFENNVLVRHMRIHKKGECRMGFKNIIVAALITAIIFGIITDVCGKRGRGRSRSKSRVQIGLPITGKYRDPESDQYYNHNDGAKIVMASHFDYEYVLGHKIVFVCVARGNPRPQITWYKDGTELYYHYNHHVHEWNIAEDSIKSKLEIDPGTQMDAGVYECSADNKYSIDRRSFKTDFSIAFES</sequence>
<dbReference type="PROSITE" id="PS00028">
    <property type="entry name" value="ZINC_FINGER_C2H2_1"/>
    <property type="match status" value="7"/>
</dbReference>
<feature type="transmembrane region" description="Helical" evidence="8">
    <location>
        <begin position="439"/>
        <end position="458"/>
    </location>
</feature>
<dbReference type="InterPro" id="IPR036236">
    <property type="entry name" value="Znf_C2H2_sf"/>
</dbReference>
<reference evidence="11" key="2">
    <citation type="submission" date="2022-06" db="UniProtKB">
        <authorList>
            <consortium name="EnsemblMetazoa"/>
        </authorList>
    </citation>
    <scope>IDENTIFICATION</scope>
</reference>
<keyword evidence="8" id="KW-0812">Transmembrane</keyword>
<evidence type="ECO:0000256" key="7">
    <source>
        <dbReference type="PROSITE-ProRule" id="PRU00042"/>
    </source>
</evidence>
<evidence type="ECO:0000259" key="9">
    <source>
        <dbReference type="PROSITE" id="PS50157"/>
    </source>
</evidence>
<evidence type="ECO:0000256" key="6">
    <source>
        <dbReference type="ARBA" id="ARBA00023242"/>
    </source>
</evidence>
<feature type="domain" description="C2H2-type" evidence="9">
    <location>
        <begin position="405"/>
        <end position="427"/>
    </location>
</feature>
<dbReference type="GO" id="GO:0040029">
    <property type="term" value="P:epigenetic regulation of gene expression"/>
    <property type="evidence" value="ECO:0007669"/>
    <property type="project" value="UniProtKB-ARBA"/>
</dbReference>
<dbReference type="AlphaFoldDB" id="A0A8R2H8I3"/>
<dbReference type="GO" id="GO:0008270">
    <property type="term" value="F:zinc ion binding"/>
    <property type="evidence" value="ECO:0007669"/>
    <property type="project" value="UniProtKB-KW"/>
</dbReference>
<dbReference type="SMART" id="SM00355">
    <property type="entry name" value="ZnF_C2H2"/>
    <property type="match status" value="7"/>
</dbReference>
<comment type="subcellular location">
    <subcellularLocation>
        <location evidence="1">Nucleus</location>
    </subcellularLocation>
</comment>
<dbReference type="InterPro" id="IPR013783">
    <property type="entry name" value="Ig-like_fold"/>
</dbReference>
<dbReference type="InterPro" id="IPR036179">
    <property type="entry name" value="Ig-like_dom_sf"/>
</dbReference>
<dbReference type="PANTHER" id="PTHR24390">
    <property type="entry name" value="ZINC FINGER PROTEIN"/>
    <property type="match status" value="1"/>
</dbReference>
<reference evidence="12" key="1">
    <citation type="submission" date="2010-06" db="EMBL/GenBank/DDBJ databases">
        <authorList>
            <person name="Jiang H."/>
            <person name="Abraham K."/>
            <person name="Ali S."/>
            <person name="Alsbrooks S.L."/>
            <person name="Anim B.N."/>
            <person name="Anosike U.S."/>
            <person name="Attaway T."/>
            <person name="Bandaranaike D.P."/>
            <person name="Battles P.K."/>
            <person name="Bell S.N."/>
            <person name="Bell A.V."/>
            <person name="Beltran B."/>
            <person name="Bickham C."/>
            <person name="Bustamante Y."/>
            <person name="Caleb T."/>
            <person name="Canada A."/>
            <person name="Cardenas V."/>
            <person name="Carter K."/>
            <person name="Chacko J."/>
            <person name="Chandrabose M.N."/>
            <person name="Chavez D."/>
            <person name="Chavez A."/>
            <person name="Chen L."/>
            <person name="Chu H.-S."/>
            <person name="Claassen K.J."/>
            <person name="Cockrell R."/>
            <person name="Collins M."/>
            <person name="Cooper J.A."/>
            <person name="Cree A."/>
            <person name="Curry S.M."/>
            <person name="Da Y."/>
            <person name="Dao M.D."/>
            <person name="Das B."/>
            <person name="Davila M.-L."/>
            <person name="Davy-Carroll L."/>
            <person name="Denson S."/>
            <person name="Dinh H."/>
            <person name="Ebong V.E."/>
            <person name="Edwards J.R."/>
            <person name="Egan A."/>
            <person name="El-Daye J."/>
            <person name="Escobedo L."/>
            <person name="Fernandez S."/>
            <person name="Fernando P.R."/>
            <person name="Flagg N."/>
            <person name="Forbes L.D."/>
            <person name="Fowler R.G."/>
            <person name="Fu Q."/>
            <person name="Gabisi R.A."/>
            <person name="Ganer J."/>
            <person name="Garbino Pronczuk A."/>
            <person name="Garcia R.M."/>
            <person name="Garner T."/>
            <person name="Garrett T.E."/>
            <person name="Gonzalez D.A."/>
            <person name="Hamid H."/>
            <person name="Hawkins E.S."/>
            <person name="Hirani K."/>
            <person name="Hogues M.E."/>
            <person name="Hollins B."/>
            <person name="Hsiao C.-H."/>
            <person name="Jabil R."/>
            <person name="James M.L."/>
            <person name="Jhangiani S.N."/>
            <person name="Johnson B."/>
            <person name="Johnson Q."/>
            <person name="Joshi V."/>
            <person name="Kalu J.B."/>
            <person name="Kam C."/>
            <person name="Kashfia A."/>
            <person name="Keebler J."/>
            <person name="Kisamo H."/>
            <person name="Kovar C.L."/>
            <person name="Lago L.A."/>
            <person name="Lai C.-Y."/>
            <person name="Laidlaw J."/>
            <person name="Lara F."/>
            <person name="Le T.-K."/>
            <person name="Lee S.L."/>
            <person name="Legall F.H."/>
            <person name="Lemon S.J."/>
            <person name="Lewis L.R."/>
            <person name="Li B."/>
            <person name="Liu Y."/>
            <person name="Liu Y.-S."/>
            <person name="Lopez J."/>
            <person name="Lozado R.J."/>
            <person name="Lu J."/>
            <person name="Madu R.C."/>
            <person name="Maheshwari M."/>
            <person name="Maheshwari R."/>
            <person name="Malloy K."/>
            <person name="Martinez E."/>
            <person name="Mathew T."/>
            <person name="Mercado I.C."/>
            <person name="Mercado C."/>
            <person name="Meyer B."/>
            <person name="Montgomery K."/>
            <person name="Morgan M.B."/>
            <person name="Munidasa M."/>
            <person name="Nazareth L.V."/>
            <person name="Nelson J."/>
            <person name="Ng B.M."/>
            <person name="Nguyen N.B."/>
            <person name="Nguyen P.Q."/>
            <person name="Nguyen T."/>
            <person name="Obregon M."/>
            <person name="Okwuonu G.O."/>
            <person name="Onwere C.G."/>
            <person name="Orozco G."/>
            <person name="Parra A."/>
            <person name="Patel S."/>
            <person name="Patil S."/>
            <person name="Perez A."/>
            <person name="Perez Y."/>
            <person name="Pham C."/>
            <person name="Primus E.L."/>
            <person name="Pu L.-L."/>
            <person name="Puazo M."/>
            <person name="Qin X."/>
            <person name="Quiroz J.B."/>
            <person name="Reese J."/>
            <person name="Richards S."/>
            <person name="Rives C.M."/>
            <person name="Robberts R."/>
            <person name="Ruiz S.J."/>
            <person name="Ruiz M.J."/>
            <person name="Santibanez J."/>
            <person name="Schneider B.W."/>
            <person name="Sisson I."/>
            <person name="Smith M."/>
            <person name="Sodergren E."/>
            <person name="Song X.-Z."/>
            <person name="Song B.B."/>
            <person name="Summersgill H."/>
            <person name="Thelus R."/>
            <person name="Thornton R.D."/>
            <person name="Trejos Z.Y."/>
            <person name="Usmani K."/>
            <person name="Vattathil S."/>
            <person name="Villasana D."/>
            <person name="Walker D.L."/>
            <person name="Wang S."/>
            <person name="Wang K."/>
            <person name="White C.S."/>
            <person name="Williams A.C."/>
            <person name="Williamson J."/>
            <person name="Wilson K."/>
            <person name="Woghiren I.O."/>
            <person name="Woodworth J.R."/>
            <person name="Worley K.C."/>
            <person name="Wright R.A."/>
            <person name="Wu W."/>
            <person name="Young L."/>
            <person name="Zhang L."/>
            <person name="Zhang J."/>
            <person name="Zhu Y."/>
            <person name="Muzny D.M."/>
            <person name="Weinstock G."/>
            <person name="Gibbs R.A."/>
        </authorList>
    </citation>
    <scope>NUCLEOTIDE SEQUENCE [LARGE SCALE GENOMIC DNA]</scope>
    <source>
        <strain evidence="12">LSR1</strain>
    </source>
</reference>
<dbReference type="Proteomes" id="UP000007819">
    <property type="component" value="Chromosome A2"/>
</dbReference>